<dbReference type="PROSITE" id="PS50968">
    <property type="entry name" value="BIOTINYL_LIPOYL"/>
    <property type="match status" value="1"/>
</dbReference>
<dbReference type="eggNOG" id="COG0508">
    <property type="taxonomic scope" value="Bacteria"/>
</dbReference>
<dbReference type="Pfam" id="PF00198">
    <property type="entry name" value="2-oxoacid_dh"/>
    <property type="match status" value="1"/>
</dbReference>
<evidence type="ECO:0000313" key="11">
    <source>
        <dbReference type="Proteomes" id="UP000000822"/>
    </source>
</evidence>
<dbReference type="OrthoDB" id="9805770at2"/>
<dbReference type="RefSeq" id="WP_011066260.1">
    <property type="nucleotide sequence ID" value="NC_004193.1"/>
</dbReference>
<dbReference type="SUPFAM" id="SSF51230">
    <property type="entry name" value="Single hybrid motif"/>
    <property type="match status" value="1"/>
</dbReference>
<dbReference type="AlphaFoldDB" id="Q8CXE9"/>
<dbReference type="InterPro" id="IPR000089">
    <property type="entry name" value="Biotin_lipoyl"/>
</dbReference>
<dbReference type="FunFam" id="3.30.559.10:FF:000007">
    <property type="entry name" value="Dihydrolipoamide acetyltransferase component of pyruvate dehydrogenase complex"/>
    <property type="match status" value="1"/>
</dbReference>
<dbReference type="SUPFAM" id="SSF47005">
    <property type="entry name" value="Peripheral subunit-binding domain of 2-oxo acid dehydrogenase complex"/>
    <property type="match status" value="1"/>
</dbReference>
<dbReference type="Gene3D" id="4.10.320.10">
    <property type="entry name" value="E3-binding domain"/>
    <property type="match status" value="1"/>
</dbReference>
<dbReference type="PANTHER" id="PTHR43178:SF5">
    <property type="entry name" value="LIPOAMIDE ACYLTRANSFERASE COMPONENT OF BRANCHED-CHAIN ALPHA-KETO ACID DEHYDROGENASE COMPLEX, MITOCHONDRIAL"/>
    <property type="match status" value="1"/>
</dbReference>
<keyword evidence="5 6" id="KW-0012">Acyltransferase</keyword>
<dbReference type="GO" id="GO:0005737">
    <property type="term" value="C:cytoplasm"/>
    <property type="evidence" value="ECO:0007669"/>
    <property type="project" value="TreeGrafter"/>
</dbReference>
<feature type="domain" description="Lipoyl-binding" evidence="8">
    <location>
        <begin position="3"/>
        <end position="78"/>
    </location>
</feature>
<dbReference type="Gene3D" id="2.40.50.100">
    <property type="match status" value="1"/>
</dbReference>
<dbReference type="Gene3D" id="3.30.559.10">
    <property type="entry name" value="Chloramphenicol acetyltransferase-like domain"/>
    <property type="match status" value="1"/>
</dbReference>
<dbReference type="PhylomeDB" id="Q8CXE9"/>
<feature type="region of interest" description="Disordered" evidence="7">
    <location>
        <begin position="80"/>
        <end position="116"/>
    </location>
</feature>
<dbReference type="CDD" id="cd06849">
    <property type="entry name" value="lipoyl_domain"/>
    <property type="match status" value="1"/>
</dbReference>
<evidence type="ECO:0000259" key="8">
    <source>
        <dbReference type="PROSITE" id="PS50968"/>
    </source>
</evidence>
<dbReference type="InterPro" id="IPR003016">
    <property type="entry name" value="2-oxoA_DH_lipoyl-BS"/>
</dbReference>
<evidence type="ECO:0000256" key="1">
    <source>
        <dbReference type="ARBA" id="ARBA00001938"/>
    </source>
</evidence>
<dbReference type="GO" id="GO:0016407">
    <property type="term" value="F:acetyltransferase activity"/>
    <property type="evidence" value="ECO:0007669"/>
    <property type="project" value="TreeGrafter"/>
</dbReference>
<dbReference type="EMBL" id="BA000028">
    <property type="protein sequence ID" value="BAC13820.1"/>
    <property type="molecule type" value="Genomic_DNA"/>
</dbReference>
<dbReference type="InterPro" id="IPR023213">
    <property type="entry name" value="CAT-like_dom_sf"/>
</dbReference>
<organism evidence="10 11">
    <name type="scientific">Oceanobacillus iheyensis (strain DSM 14371 / CIP 107618 / JCM 11309 / KCTC 3954 / HTE831)</name>
    <dbReference type="NCBI Taxonomy" id="221109"/>
    <lineage>
        <taxon>Bacteria</taxon>
        <taxon>Bacillati</taxon>
        <taxon>Bacillota</taxon>
        <taxon>Bacilli</taxon>
        <taxon>Bacillales</taxon>
        <taxon>Bacillaceae</taxon>
        <taxon>Oceanobacillus</taxon>
    </lineage>
</organism>
<dbReference type="InterPro" id="IPR011053">
    <property type="entry name" value="Single_hybrid_motif"/>
</dbReference>
<gene>
    <name evidence="10" type="ordered locus">OB1864</name>
</gene>
<feature type="compositionally biased region" description="Basic and acidic residues" evidence="7">
    <location>
        <begin position="156"/>
        <end position="171"/>
    </location>
</feature>
<accession>Q8CXE9</accession>
<dbReference type="Proteomes" id="UP000000822">
    <property type="component" value="Chromosome"/>
</dbReference>
<comment type="cofactor">
    <cofactor evidence="1 6">
        <name>(R)-lipoate</name>
        <dbReference type="ChEBI" id="CHEBI:83088"/>
    </cofactor>
</comment>
<keyword evidence="11" id="KW-1185">Reference proteome</keyword>
<proteinExistence type="inferred from homology"/>
<dbReference type="Pfam" id="PF02817">
    <property type="entry name" value="E3_binding"/>
    <property type="match status" value="1"/>
</dbReference>
<reference evidence="10 11" key="2">
    <citation type="journal article" date="2002" name="Nucleic Acids Res.">
        <title>Genome sequence of Oceanobacillus iheyensis isolated from the Iheya Ridge and its unexpected adaptive capabilities to extreme environments.</title>
        <authorList>
            <person name="Takami H."/>
            <person name="Takaki Y."/>
            <person name="Uchiyama I."/>
        </authorList>
    </citation>
    <scope>NUCLEOTIDE SEQUENCE [LARGE SCALE GENOMIC DNA]</scope>
    <source>
        <strain evidence="11">DSM 14371 / CIP 107618 / JCM 11309 / KCTC 3954 / HTE831</strain>
    </source>
</reference>
<evidence type="ECO:0000313" key="10">
    <source>
        <dbReference type="EMBL" id="BAC13820.1"/>
    </source>
</evidence>
<dbReference type="SUPFAM" id="SSF52777">
    <property type="entry name" value="CoA-dependent acyltransferases"/>
    <property type="match status" value="1"/>
</dbReference>
<keyword evidence="4 6" id="KW-0450">Lipoyl</keyword>
<dbReference type="STRING" id="221109.gene:10734104"/>
<dbReference type="InterPro" id="IPR036625">
    <property type="entry name" value="E3-bd_dom_sf"/>
</dbReference>
<dbReference type="PROSITE" id="PS51826">
    <property type="entry name" value="PSBD"/>
    <property type="match status" value="1"/>
</dbReference>
<reference evidence="10 11" key="1">
    <citation type="journal article" date="2001" name="FEMS Microbiol. Lett.">
        <title>Oceanobacillus iheyensis gen. nov., sp. nov., a deep-sea extremely halotolerant and alkaliphilic species isolated from a depth of 1050 m on the Iheya Ridge.</title>
        <authorList>
            <person name="Lu J."/>
            <person name="Nogi Y."/>
            <person name="Takami H."/>
        </authorList>
    </citation>
    <scope>NUCLEOTIDE SEQUENCE [LARGE SCALE GENOMIC DNA]</scope>
    <source>
        <strain evidence="11">DSM 14371 / CIP 107618 / JCM 11309 / KCTC 3954 / HTE831</strain>
    </source>
</reference>
<evidence type="ECO:0000256" key="4">
    <source>
        <dbReference type="ARBA" id="ARBA00022823"/>
    </source>
</evidence>
<dbReference type="KEGG" id="oih:OB1864"/>
<dbReference type="PROSITE" id="PS00189">
    <property type="entry name" value="LIPOYL"/>
    <property type="match status" value="1"/>
</dbReference>
<dbReference type="EC" id="2.3.1.-" evidence="6"/>
<sequence length="427" mass="47311">MSVEKINMPQLGESVTEGTINTWLVAVGDKVNKYDPIAEVMTDKVNAEVPSSFSGVIKELIAEEGETVEVGQLMCYIDTEESSSASKPKSSEDSTKTNDNIENDTNSKEDVNKSMKKRYSPAVLRLAQENDIDLTMIDGSGRAGRITRKDVEKFMKEGTKNDPKEEQKEPSHQTIPKVNQSGTPSVRSNSIASEKGDKEIPVKGVRKAIADNMVRSKQEIPHAWMQVEVDVTNMMKYRNSIKDKFKSDEGYSLTPFAFFIKAVSQALREYPELNSAWAGDKIIQKKDIHLSIAVAKENELFVPVIRHADEKTIKAVARDIYELANKARNGKLSSEDMQGGTFTVNNTGTFGSVSSMGVINHPQAAILQVESIVRKPVIIDDMFAARDMANLSLSLDHRILDGLVCGRFLARVKEILEGMNVDTVSLY</sequence>
<evidence type="ECO:0000256" key="3">
    <source>
        <dbReference type="ARBA" id="ARBA00022679"/>
    </source>
</evidence>
<dbReference type="InterPro" id="IPR001078">
    <property type="entry name" value="2-oxoacid_DH_actylTfrase"/>
</dbReference>
<feature type="region of interest" description="Disordered" evidence="7">
    <location>
        <begin position="156"/>
        <end position="198"/>
    </location>
</feature>
<evidence type="ECO:0000256" key="2">
    <source>
        <dbReference type="ARBA" id="ARBA00007317"/>
    </source>
</evidence>
<dbReference type="PANTHER" id="PTHR43178">
    <property type="entry name" value="DIHYDROLIPOAMIDE ACETYLTRANSFERASE COMPONENT OF PYRUVATE DEHYDROGENASE COMPLEX"/>
    <property type="match status" value="1"/>
</dbReference>
<evidence type="ECO:0000256" key="5">
    <source>
        <dbReference type="ARBA" id="ARBA00023315"/>
    </source>
</evidence>
<dbReference type="Pfam" id="PF00364">
    <property type="entry name" value="Biotin_lipoyl"/>
    <property type="match status" value="1"/>
</dbReference>
<name>Q8CXE9_OCEIH</name>
<dbReference type="GO" id="GO:0031405">
    <property type="term" value="F:lipoic acid binding"/>
    <property type="evidence" value="ECO:0007669"/>
    <property type="project" value="TreeGrafter"/>
</dbReference>
<evidence type="ECO:0000256" key="6">
    <source>
        <dbReference type="RuleBase" id="RU003423"/>
    </source>
</evidence>
<comment type="similarity">
    <text evidence="2 6">Belongs to the 2-oxoacid dehydrogenase family.</text>
</comment>
<keyword evidence="3 6" id="KW-0808">Transferase</keyword>
<dbReference type="InterPro" id="IPR004167">
    <property type="entry name" value="PSBD"/>
</dbReference>
<feature type="domain" description="Peripheral subunit-binding (PSBD)" evidence="9">
    <location>
        <begin position="118"/>
        <end position="155"/>
    </location>
</feature>
<evidence type="ECO:0000256" key="7">
    <source>
        <dbReference type="SAM" id="MobiDB-lite"/>
    </source>
</evidence>
<feature type="compositionally biased region" description="Polar residues" evidence="7">
    <location>
        <begin position="172"/>
        <end position="192"/>
    </location>
</feature>
<evidence type="ECO:0000259" key="9">
    <source>
        <dbReference type="PROSITE" id="PS51826"/>
    </source>
</evidence>
<dbReference type="HOGENOM" id="CLU_016733_10_1_9"/>
<protein>
    <recommendedName>
        <fullName evidence="6">Dihydrolipoamide acetyltransferase component of pyruvate dehydrogenase complex</fullName>
        <ecNumber evidence="6">2.3.1.-</ecNumber>
    </recommendedName>
</protein>
<dbReference type="InterPro" id="IPR050743">
    <property type="entry name" value="2-oxoacid_DH_E2_comp"/>
</dbReference>